<dbReference type="EMBL" id="HACG01006759">
    <property type="protein sequence ID" value="CEK53624.1"/>
    <property type="molecule type" value="Transcribed_RNA"/>
</dbReference>
<evidence type="ECO:0000313" key="1">
    <source>
        <dbReference type="EMBL" id="CEK53624.1"/>
    </source>
</evidence>
<dbReference type="AlphaFoldDB" id="A0A0B6YBT4"/>
<organism evidence="1">
    <name type="scientific">Arion vulgaris</name>
    <dbReference type="NCBI Taxonomy" id="1028688"/>
    <lineage>
        <taxon>Eukaryota</taxon>
        <taxon>Metazoa</taxon>
        <taxon>Spiralia</taxon>
        <taxon>Lophotrochozoa</taxon>
        <taxon>Mollusca</taxon>
        <taxon>Gastropoda</taxon>
        <taxon>Heterobranchia</taxon>
        <taxon>Euthyneura</taxon>
        <taxon>Panpulmonata</taxon>
        <taxon>Eupulmonata</taxon>
        <taxon>Stylommatophora</taxon>
        <taxon>Helicina</taxon>
        <taxon>Arionoidea</taxon>
        <taxon>Arionidae</taxon>
        <taxon>Arion</taxon>
    </lineage>
</organism>
<name>A0A0B6YBT4_9EUPU</name>
<accession>A0A0B6YBT4</accession>
<reference evidence="1" key="1">
    <citation type="submission" date="2014-12" db="EMBL/GenBank/DDBJ databases">
        <title>Insight into the proteome of Arion vulgaris.</title>
        <authorList>
            <person name="Aradska J."/>
            <person name="Bulat T."/>
            <person name="Smidak R."/>
            <person name="Sarate P."/>
            <person name="Gangsoo J."/>
            <person name="Sialana F."/>
            <person name="Bilban M."/>
            <person name="Lubec G."/>
        </authorList>
    </citation>
    <scope>NUCLEOTIDE SEQUENCE</scope>
    <source>
        <tissue evidence="1">Skin</tissue>
    </source>
</reference>
<proteinExistence type="predicted"/>
<protein>
    <submittedName>
        <fullName evidence="1">Uncharacterized protein</fullName>
    </submittedName>
</protein>
<gene>
    <name evidence="1" type="primary">ORF20880</name>
</gene>
<feature type="non-terminal residue" evidence="1">
    <location>
        <position position="50"/>
    </location>
</feature>
<sequence length="50" mass="5876">MFSTSAVMTSFYKVDNRLIVDTVPCCDDRRTVSFLTAILYFSYRNIFCYT</sequence>